<evidence type="ECO:0000259" key="3">
    <source>
        <dbReference type="Pfam" id="PF18935"/>
    </source>
</evidence>
<organism evidence="4 5">
    <name type="scientific">Flaviaesturariibacter aridisoli</name>
    <dbReference type="NCBI Taxonomy" id="2545761"/>
    <lineage>
        <taxon>Bacteria</taxon>
        <taxon>Pseudomonadati</taxon>
        <taxon>Bacteroidota</taxon>
        <taxon>Chitinophagia</taxon>
        <taxon>Chitinophagales</taxon>
        <taxon>Chitinophagaceae</taxon>
        <taxon>Flaviaestuariibacter</taxon>
    </lineage>
</organism>
<evidence type="ECO:0000256" key="2">
    <source>
        <dbReference type="SAM" id="SignalP"/>
    </source>
</evidence>
<feature type="signal peptide" evidence="2">
    <location>
        <begin position="1"/>
        <end position="21"/>
    </location>
</feature>
<keyword evidence="2" id="KW-0732">Signal</keyword>
<proteinExistence type="predicted"/>
<keyword evidence="1" id="KW-0472">Membrane</keyword>
<feature type="chain" id="PRO_5020395128" description="DUF5683 domain-containing protein" evidence="2">
    <location>
        <begin position="22"/>
        <end position="208"/>
    </location>
</feature>
<evidence type="ECO:0000313" key="4">
    <source>
        <dbReference type="EMBL" id="TCZ71419.1"/>
    </source>
</evidence>
<dbReference type="Pfam" id="PF18935">
    <property type="entry name" value="DUF5683"/>
    <property type="match status" value="1"/>
</dbReference>
<protein>
    <recommendedName>
        <fullName evidence="3">DUF5683 domain-containing protein</fullName>
    </recommendedName>
</protein>
<evidence type="ECO:0000313" key="5">
    <source>
        <dbReference type="Proteomes" id="UP000295164"/>
    </source>
</evidence>
<reference evidence="4 5" key="1">
    <citation type="submission" date="2019-03" db="EMBL/GenBank/DDBJ databases">
        <authorList>
            <person name="Kim M.K.M."/>
        </authorList>
    </citation>
    <scope>NUCLEOTIDE SEQUENCE [LARGE SCALE GENOMIC DNA]</scope>
    <source>
        <strain evidence="4 5">17J68-15</strain>
    </source>
</reference>
<dbReference type="InterPro" id="IPR043738">
    <property type="entry name" value="DUF5683"/>
</dbReference>
<keyword evidence="1" id="KW-0812">Transmembrane</keyword>
<dbReference type="EMBL" id="SKFH01000013">
    <property type="protein sequence ID" value="TCZ71419.1"/>
    <property type="molecule type" value="Genomic_DNA"/>
</dbReference>
<sequence>MTKRLYTALLLVLLSAFGAGAQTISDSSNRRVNIDSAMRAPVSPLDRKADSVRRLHSPRKAAIRSAILPGLGQIYNHKYWKLPLVYAAVGIPTALFIYNLTWYRRTRFAYAALVNNDSIGKTQVHPQLQNYIARNAAGNLANLRNEFRRDLDYSGLFIIIMWGLQVVDASVDAHLKTFDVSPDLSLRLKGGYSEMAGTNGVSLVLSFR</sequence>
<comment type="caution">
    <text evidence="4">The sequence shown here is derived from an EMBL/GenBank/DDBJ whole genome shotgun (WGS) entry which is preliminary data.</text>
</comment>
<dbReference type="Proteomes" id="UP000295164">
    <property type="component" value="Unassembled WGS sequence"/>
</dbReference>
<dbReference type="AlphaFoldDB" id="A0A4R4DZ60"/>
<accession>A0A4R4DZ60</accession>
<feature type="transmembrane region" description="Helical" evidence="1">
    <location>
        <begin position="84"/>
        <end position="103"/>
    </location>
</feature>
<keyword evidence="5" id="KW-1185">Reference proteome</keyword>
<evidence type="ECO:0000256" key="1">
    <source>
        <dbReference type="SAM" id="Phobius"/>
    </source>
</evidence>
<dbReference type="OrthoDB" id="9813910at2"/>
<gene>
    <name evidence="4" type="ORF">E0486_10080</name>
</gene>
<feature type="domain" description="DUF5683" evidence="3">
    <location>
        <begin position="55"/>
        <end position="201"/>
    </location>
</feature>
<keyword evidence="1" id="KW-1133">Transmembrane helix</keyword>
<name>A0A4R4DZ60_9BACT</name>
<dbReference type="RefSeq" id="WP_131852042.1">
    <property type="nucleotide sequence ID" value="NZ_SKFH01000013.1"/>
</dbReference>